<organism evidence="13 14">
    <name type="scientific">Cyprinodon variegatus</name>
    <name type="common">Sheepshead minnow</name>
    <dbReference type="NCBI Taxonomy" id="28743"/>
    <lineage>
        <taxon>Eukaryota</taxon>
        <taxon>Metazoa</taxon>
        <taxon>Chordata</taxon>
        <taxon>Craniata</taxon>
        <taxon>Vertebrata</taxon>
        <taxon>Euteleostomi</taxon>
        <taxon>Actinopterygii</taxon>
        <taxon>Neopterygii</taxon>
        <taxon>Teleostei</taxon>
        <taxon>Neoteleostei</taxon>
        <taxon>Acanthomorphata</taxon>
        <taxon>Ovalentaria</taxon>
        <taxon>Atherinomorphae</taxon>
        <taxon>Cyprinodontiformes</taxon>
        <taxon>Cyprinodontidae</taxon>
        <taxon>Cyprinodon</taxon>
    </lineage>
</organism>
<evidence type="ECO:0000256" key="4">
    <source>
        <dbReference type="ARBA" id="ARBA00022737"/>
    </source>
</evidence>
<dbReference type="FunFam" id="2.30.29.30:FF:000020">
    <property type="entry name" value="Actin filament-associated protein 1-like 2 isoform 1"/>
    <property type="match status" value="1"/>
</dbReference>
<dbReference type="GeneTree" id="ENSGT00950000183067"/>
<feature type="region of interest" description="Disordered" evidence="11">
    <location>
        <begin position="266"/>
        <end position="306"/>
    </location>
</feature>
<dbReference type="InterPro" id="IPR030113">
    <property type="entry name" value="AFAP"/>
</dbReference>
<feature type="compositionally biased region" description="Basic and acidic residues" evidence="11">
    <location>
        <begin position="738"/>
        <end position="748"/>
    </location>
</feature>
<dbReference type="Pfam" id="PF00169">
    <property type="entry name" value="PH"/>
    <property type="match status" value="2"/>
</dbReference>
<evidence type="ECO:0000256" key="3">
    <source>
        <dbReference type="ARBA" id="ARBA00022553"/>
    </source>
</evidence>
<reference evidence="13" key="1">
    <citation type="submission" date="2025-08" db="UniProtKB">
        <authorList>
            <consortium name="Ensembl"/>
        </authorList>
    </citation>
    <scope>IDENTIFICATION</scope>
</reference>
<dbReference type="AlphaFoldDB" id="A0A3Q2D8I5"/>
<name>A0A3Q2D8I5_CYPVA</name>
<evidence type="ECO:0000256" key="5">
    <source>
        <dbReference type="ARBA" id="ARBA00023054"/>
    </source>
</evidence>
<keyword evidence="5 10" id="KW-0175">Coiled coil</keyword>
<dbReference type="PANTHER" id="PTHR14338">
    <property type="entry name" value="ACTIN FILAMENT-ASSOCIATED PROTEIN 1 FAMILY MEMBER"/>
    <property type="match status" value="1"/>
</dbReference>
<dbReference type="SUPFAM" id="SSF50729">
    <property type="entry name" value="PH domain-like"/>
    <property type="match status" value="2"/>
</dbReference>
<evidence type="ECO:0000256" key="2">
    <source>
        <dbReference type="ARBA" id="ARBA00022490"/>
    </source>
</evidence>
<feature type="region of interest" description="Disordered" evidence="11">
    <location>
        <begin position="119"/>
        <end position="138"/>
    </location>
</feature>
<evidence type="ECO:0000256" key="10">
    <source>
        <dbReference type="SAM" id="Coils"/>
    </source>
</evidence>
<keyword evidence="14" id="KW-1185">Reference proteome</keyword>
<feature type="domain" description="PH" evidence="12">
    <location>
        <begin position="334"/>
        <end position="428"/>
    </location>
</feature>
<dbReference type="FunFam" id="2.30.29.30:FF:000122">
    <property type="entry name" value="Actin filament associated protein 1"/>
    <property type="match status" value="1"/>
</dbReference>
<sequence length="748" mass="83054">MEELVTELRLFLDLLDREYLSAGVREKKVHLSNILNRVLSEKGEKRRHGKPSFKSEIHSGMPAPPQMPLPDIPHPWLAPNSDPPPLPSSSLPEGYYEEAVPLSPGKAPEYITSNYDSDAMSSSYESYDEEEEDGKSQKMRHQWPSEEASMDLVKDARICAFLLRKKRFGQWTKLLCVIKDNKLLCYKSSKDQTPQMELSLSGCSIVHVPKDGKKKKHELKIVHQGADPLVLAVQSKEQAEEWLKVSRATICSECLDPKILMKKASCDRPSSDGEAGHENGLSDGKDQGKTKKSSKSEQKTGTVGKGAGKKITKIIGLGKKKLSTDEQTSSAEEDVPTCGYLNVLSNNRWRERWCRLKDNQLLLHKDCDDLKSHVASLPLRGCEVNPGLDHKHPFAFRLLRNGQEVAVLEASSSEEMGRWLGVLLAETGSNTDPATLHYDYIDVETTANVIQLAKQSFCFTSKRAVSPSPYRDGQLNGYACPSSTALHYDDVPINGLVSYQLGNWALLNISTFVSICSNKLLVFLNSSVFKAASSLPSERTVPTAPVSETQGWLCSDDIIAPLCPADAEQCKYGKNRVEADAKRLQAKEEELMKRKQEIRNHLTQLKKERTDLRAAVEAAAGKRSQAALVERLKKVEDQCKLKEEERVNLELELTEVKESLKKALSGGVTLGLTIEPKAAAFGPQSPAVMRRTQESSPFSSCDTSDTESCTLPVNSASLLRRQQSNQKPSTVRGHVLRKAKEWEQKSGT</sequence>
<dbReference type="SMART" id="SM00233">
    <property type="entry name" value="PH"/>
    <property type="match status" value="2"/>
</dbReference>
<feature type="compositionally biased region" description="Basic and acidic residues" evidence="11">
    <location>
        <begin position="283"/>
        <end position="298"/>
    </location>
</feature>
<feature type="region of interest" description="Disordered" evidence="11">
    <location>
        <begin position="42"/>
        <end position="95"/>
    </location>
</feature>
<dbReference type="InterPro" id="IPR001849">
    <property type="entry name" value="PH_domain"/>
</dbReference>
<keyword evidence="2" id="KW-0963">Cytoplasm</keyword>
<dbReference type="GO" id="GO:0001725">
    <property type="term" value="C:stress fiber"/>
    <property type="evidence" value="ECO:0007669"/>
    <property type="project" value="UniProtKB-SubCell"/>
</dbReference>
<dbReference type="GO" id="GO:0017124">
    <property type="term" value="F:SH3 domain binding"/>
    <property type="evidence" value="ECO:0007669"/>
    <property type="project" value="TreeGrafter"/>
</dbReference>
<proteinExistence type="predicted"/>
<evidence type="ECO:0000256" key="1">
    <source>
        <dbReference type="ARBA" id="ARBA00004529"/>
    </source>
</evidence>
<keyword evidence="6" id="KW-0009">Actin-binding</keyword>
<dbReference type="CDD" id="cd13307">
    <property type="entry name" value="PH2_AFAP"/>
    <property type="match status" value="1"/>
</dbReference>
<evidence type="ECO:0000256" key="7">
    <source>
        <dbReference type="ARBA" id="ARBA00023212"/>
    </source>
</evidence>
<keyword evidence="4" id="KW-0677">Repeat</keyword>
<dbReference type="PANTHER" id="PTHR14338:SF8">
    <property type="entry name" value="ACTIN FILAMENT-ASSOCIATED PROTEIN 1"/>
    <property type="match status" value="1"/>
</dbReference>
<protein>
    <recommendedName>
        <fullName evidence="8">Actin filament-associated protein 1</fullName>
    </recommendedName>
    <alternativeName>
        <fullName evidence="9">110 kDa actin filament-associated protein</fullName>
    </alternativeName>
</protein>
<dbReference type="GO" id="GO:0005829">
    <property type="term" value="C:cytosol"/>
    <property type="evidence" value="ECO:0007669"/>
    <property type="project" value="TreeGrafter"/>
</dbReference>
<dbReference type="Ensembl" id="ENSCVAT00000022853.1">
    <property type="protein sequence ID" value="ENSCVAP00000014908.1"/>
    <property type="gene ID" value="ENSCVAG00000000457.1"/>
</dbReference>
<feature type="region of interest" description="Disordered" evidence="11">
    <location>
        <begin position="720"/>
        <end position="748"/>
    </location>
</feature>
<keyword evidence="3" id="KW-0597">Phosphoprotein</keyword>
<evidence type="ECO:0000313" key="14">
    <source>
        <dbReference type="Proteomes" id="UP000265020"/>
    </source>
</evidence>
<dbReference type="GO" id="GO:0003779">
    <property type="term" value="F:actin binding"/>
    <property type="evidence" value="ECO:0007669"/>
    <property type="project" value="UniProtKB-KW"/>
</dbReference>
<accession>A0A3Q2D8I5</accession>
<feature type="region of interest" description="Disordered" evidence="11">
    <location>
        <begin position="683"/>
        <end position="708"/>
    </location>
</feature>
<dbReference type="CDD" id="cd13306">
    <property type="entry name" value="PH1_AFAP"/>
    <property type="match status" value="1"/>
</dbReference>
<evidence type="ECO:0000259" key="12">
    <source>
        <dbReference type="PROSITE" id="PS50003"/>
    </source>
</evidence>
<reference evidence="13" key="2">
    <citation type="submission" date="2025-09" db="UniProtKB">
        <authorList>
            <consortium name="Ensembl"/>
        </authorList>
    </citation>
    <scope>IDENTIFICATION</scope>
</reference>
<dbReference type="Proteomes" id="UP000265020">
    <property type="component" value="Unassembled WGS sequence"/>
</dbReference>
<dbReference type="STRING" id="28743.ENSCVAP00000014908"/>
<dbReference type="PROSITE" id="PS50003">
    <property type="entry name" value="PH_DOMAIN"/>
    <property type="match status" value="2"/>
</dbReference>
<feature type="compositionally biased region" description="Low complexity" evidence="11">
    <location>
        <begin position="699"/>
        <end position="708"/>
    </location>
</feature>
<feature type="coiled-coil region" evidence="10">
    <location>
        <begin position="574"/>
        <end position="659"/>
    </location>
</feature>
<dbReference type="InterPro" id="IPR011993">
    <property type="entry name" value="PH-like_dom_sf"/>
</dbReference>
<evidence type="ECO:0000256" key="8">
    <source>
        <dbReference type="ARBA" id="ARBA00072591"/>
    </source>
</evidence>
<feature type="compositionally biased region" description="Basic and acidic residues" evidence="11">
    <location>
        <begin position="266"/>
        <end position="277"/>
    </location>
</feature>
<dbReference type="Gene3D" id="2.30.29.30">
    <property type="entry name" value="Pleckstrin-homology domain (PH domain)/Phosphotyrosine-binding domain (PTB)"/>
    <property type="match status" value="2"/>
</dbReference>
<keyword evidence="7" id="KW-0206">Cytoskeleton</keyword>
<dbReference type="GO" id="GO:0042169">
    <property type="term" value="F:SH2 domain binding"/>
    <property type="evidence" value="ECO:0007669"/>
    <property type="project" value="TreeGrafter"/>
</dbReference>
<feature type="domain" description="PH" evidence="12">
    <location>
        <begin position="155"/>
        <end position="251"/>
    </location>
</feature>
<feature type="compositionally biased region" description="Pro residues" evidence="11">
    <location>
        <begin position="62"/>
        <end position="73"/>
    </location>
</feature>
<feature type="compositionally biased region" description="Polar residues" evidence="11">
    <location>
        <begin position="720"/>
        <end position="729"/>
    </location>
</feature>
<evidence type="ECO:0000313" key="13">
    <source>
        <dbReference type="Ensembl" id="ENSCVAP00000014908.1"/>
    </source>
</evidence>
<comment type="subcellular location">
    <subcellularLocation>
        <location evidence="1">Cytoplasm</location>
        <location evidence="1">Cytoskeleton</location>
        <location evidence="1">Stress fiber</location>
    </subcellularLocation>
</comment>
<evidence type="ECO:0000256" key="11">
    <source>
        <dbReference type="SAM" id="MobiDB-lite"/>
    </source>
</evidence>
<evidence type="ECO:0000256" key="9">
    <source>
        <dbReference type="ARBA" id="ARBA00077925"/>
    </source>
</evidence>
<evidence type="ECO:0000256" key="6">
    <source>
        <dbReference type="ARBA" id="ARBA00023203"/>
    </source>
</evidence>